<dbReference type="InterPro" id="IPR036291">
    <property type="entry name" value="NAD(P)-bd_dom_sf"/>
</dbReference>
<dbReference type="Pfam" id="PF14748">
    <property type="entry name" value="P5CR_dimer"/>
    <property type="match status" value="1"/>
</dbReference>
<dbReference type="InterPro" id="IPR028939">
    <property type="entry name" value="P5C_Rdtase_cat_N"/>
</dbReference>
<accession>A0ABR3CT57</accession>
<comment type="caution">
    <text evidence="6">The sequence shown here is derived from an EMBL/GenBank/DDBJ whole genome shotgun (WGS) entry which is preliminary data.</text>
</comment>
<evidence type="ECO:0000313" key="7">
    <source>
        <dbReference type="Proteomes" id="UP001430584"/>
    </source>
</evidence>
<dbReference type="Gene3D" id="3.40.50.720">
    <property type="entry name" value="NAD(P)-binding Rossmann-like Domain"/>
    <property type="match status" value="1"/>
</dbReference>
<dbReference type="HAMAP" id="MF_01925">
    <property type="entry name" value="P5C_reductase"/>
    <property type="match status" value="1"/>
</dbReference>
<dbReference type="SUPFAM" id="SSF48179">
    <property type="entry name" value="6-phosphogluconate dehydrogenase C-terminal domain-like"/>
    <property type="match status" value="1"/>
</dbReference>
<dbReference type="InterPro" id="IPR000304">
    <property type="entry name" value="Pyrroline-COOH_reductase"/>
</dbReference>
<organism evidence="6 7">
    <name type="scientific">Diplodia seriata</name>
    <dbReference type="NCBI Taxonomy" id="420778"/>
    <lineage>
        <taxon>Eukaryota</taxon>
        <taxon>Fungi</taxon>
        <taxon>Dikarya</taxon>
        <taxon>Ascomycota</taxon>
        <taxon>Pezizomycotina</taxon>
        <taxon>Dothideomycetes</taxon>
        <taxon>Dothideomycetes incertae sedis</taxon>
        <taxon>Botryosphaeriales</taxon>
        <taxon>Botryosphaeriaceae</taxon>
        <taxon>Diplodia</taxon>
    </lineage>
</organism>
<sequence length="311" mass="32976">MRLAILGCGTMAMNILEGLPKTEVPKRIKHITACVRSEASAARVAKLLQRINPDIPVVAGGNVGVVKRSDAVLLSHQPDQLQQVLGAKGMADALHGKKIISILAGVTTPQISGVLSASPHLTEAQARAIFFGGPSVREAKEDEFDIIRAMPNIGARKRQSMTLISDPQAASADLVDFTTWLFERVGRVEQVPEAAYDAATVLNGAVYALTTVGVDGLVNGAVQQGLSHETAVAVISQCFKGLGVMLQEGQHPAVLRDSVSPPGGATMAGLVELERRGVRAAYADAIIKATGHAKRMERSPTDKVWRRAMGR</sequence>
<evidence type="ECO:0000256" key="1">
    <source>
        <dbReference type="ARBA" id="ARBA00005525"/>
    </source>
</evidence>
<dbReference type="InterPro" id="IPR008927">
    <property type="entry name" value="6-PGluconate_DH-like_C_sf"/>
</dbReference>
<name>A0ABR3CT57_9PEZI</name>
<dbReference type="SUPFAM" id="SSF51735">
    <property type="entry name" value="NAD(P)-binding Rossmann-fold domains"/>
    <property type="match status" value="1"/>
</dbReference>
<dbReference type="PIRSF" id="PIRSF000193">
    <property type="entry name" value="Pyrrol-5-carb_rd"/>
    <property type="match status" value="1"/>
</dbReference>
<dbReference type="Gene3D" id="1.10.3730.10">
    <property type="entry name" value="ProC C-terminal domain-like"/>
    <property type="match status" value="1"/>
</dbReference>
<evidence type="ECO:0000256" key="3">
    <source>
        <dbReference type="ARBA" id="ARBA00023002"/>
    </source>
</evidence>
<keyword evidence="2" id="KW-0521">NADP</keyword>
<keyword evidence="7" id="KW-1185">Reference proteome</keyword>
<feature type="domain" description="Pyrroline-5-carboxylate reductase dimerisation" evidence="5">
    <location>
        <begin position="193"/>
        <end position="296"/>
    </location>
</feature>
<dbReference type="RefSeq" id="XP_066636830.1">
    <property type="nucleotide sequence ID" value="XM_066771551.1"/>
</dbReference>
<evidence type="ECO:0008006" key="8">
    <source>
        <dbReference type="Google" id="ProtNLM"/>
    </source>
</evidence>
<evidence type="ECO:0000256" key="2">
    <source>
        <dbReference type="ARBA" id="ARBA00022857"/>
    </source>
</evidence>
<dbReference type="PANTHER" id="PTHR11645">
    <property type="entry name" value="PYRROLINE-5-CARBOXYLATE REDUCTASE"/>
    <property type="match status" value="1"/>
</dbReference>
<dbReference type="GeneID" id="92004119"/>
<dbReference type="EMBL" id="JAJVCZ030000001">
    <property type="protein sequence ID" value="KAL0264090.1"/>
    <property type="molecule type" value="Genomic_DNA"/>
</dbReference>
<reference evidence="6 7" key="1">
    <citation type="submission" date="2024-02" db="EMBL/GenBank/DDBJ databases">
        <title>De novo assembly and annotation of 12 fungi associated with fruit tree decline syndrome in Ontario, Canada.</title>
        <authorList>
            <person name="Sulman M."/>
            <person name="Ellouze W."/>
            <person name="Ilyukhin E."/>
        </authorList>
    </citation>
    <scope>NUCLEOTIDE SEQUENCE [LARGE SCALE GENOMIC DNA]</scope>
    <source>
        <strain evidence="6 7">FDS-637</strain>
    </source>
</reference>
<evidence type="ECO:0000259" key="5">
    <source>
        <dbReference type="Pfam" id="PF14748"/>
    </source>
</evidence>
<gene>
    <name evidence="6" type="ORF">SLS55_000034</name>
</gene>
<dbReference type="Proteomes" id="UP001430584">
    <property type="component" value="Unassembled WGS sequence"/>
</dbReference>
<protein>
    <recommendedName>
        <fullName evidence="8">Pyrroline-5-carboxylate reductase</fullName>
    </recommendedName>
</protein>
<comment type="similarity">
    <text evidence="1">Belongs to the pyrroline-5-carboxylate reductase family.</text>
</comment>
<proteinExistence type="inferred from homology"/>
<dbReference type="InterPro" id="IPR029036">
    <property type="entry name" value="P5CR_dimer"/>
</dbReference>
<evidence type="ECO:0000313" key="6">
    <source>
        <dbReference type="EMBL" id="KAL0264090.1"/>
    </source>
</evidence>
<feature type="domain" description="Pyrroline-5-carboxylate reductase catalytic N-terminal" evidence="4">
    <location>
        <begin position="2"/>
        <end position="105"/>
    </location>
</feature>
<dbReference type="PANTHER" id="PTHR11645:SF0">
    <property type="entry name" value="PYRROLINE-5-CARBOXYLATE REDUCTASE 3"/>
    <property type="match status" value="1"/>
</dbReference>
<dbReference type="Pfam" id="PF03807">
    <property type="entry name" value="F420_oxidored"/>
    <property type="match status" value="1"/>
</dbReference>
<evidence type="ECO:0000259" key="4">
    <source>
        <dbReference type="Pfam" id="PF03807"/>
    </source>
</evidence>
<keyword evidence="3" id="KW-0560">Oxidoreductase</keyword>